<proteinExistence type="predicted"/>
<organism evidence="4 5">
    <name type="scientific">Centipeda periodontii DSM 2778</name>
    <dbReference type="NCBI Taxonomy" id="888060"/>
    <lineage>
        <taxon>Bacteria</taxon>
        <taxon>Bacillati</taxon>
        <taxon>Bacillota</taxon>
        <taxon>Negativicutes</taxon>
        <taxon>Selenomonadales</taxon>
        <taxon>Selenomonadaceae</taxon>
        <taxon>Centipeda</taxon>
    </lineage>
</organism>
<dbReference type="EMBL" id="AFHQ01000007">
    <property type="protein sequence ID" value="EGK62078.1"/>
    <property type="molecule type" value="Genomic_DNA"/>
</dbReference>
<feature type="domain" description="Dynamin-like helical" evidence="3">
    <location>
        <begin position="205"/>
        <end position="538"/>
    </location>
</feature>
<evidence type="ECO:0000313" key="4">
    <source>
        <dbReference type="EMBL" id="EGK62078.1"/>
    </source>
</evidence>
<reference evidence="4 5" key="1">
    <citation type="submission" date="2011-04" db="EMBL/GenBank/DDBJ databases">
        <authorList>
            <person name="Muzny D."/>
            <person name="Qin X."/>
            <person name="Deng J."/>
            <person name="Jiang H."/>
            <person name="Liu Y."/>
            <person name="Qu J."/>
            <person name="Song X.-Z."/>
            <person name="Zhang L."/>
            <person name="Thornton R."/>
            <person name="Coyle M."/>
            <person name="Francisco L."/>
            <person name="Jackson L."/>
            <person name="Javaid M."/>
            <person name="Korchina V."/>
            <person name="Kovar C."/>
            <person name="Mata R."/>
            <person name="Mathew T."/>
            <person name="Ngo R."/>
            <person name="Nguyen L."/>
            <person name="Nguyen N."/>
            <person name="Okwuonu G."/>
            <person name="Ongeri F."/>
            <person name="Pham C."/>
            <person name="Simmons D."/>
            <person name="Wilczek-Boney K."/>
            <person name="Hale W."/>
            <person name="Jakkamsetti A."/>
            <person name="Pham P."/>
            <person name="Ruth R."/>
            <person name="San Lucas F."/>
            <person name="Warren J."/>
            <person name="Zhang J."/>
            <person name="Zhao Z."/>
            <person name="Zhou C."/>
            <person name="Zhu D."/>
            <person name="Lee S."/>
            <person name="Bess C."/>
            <person name="Blankenburg K."/>
            <person name="Forbes L."/>
            <person name="Fu Q."/>
            <person name="Gubbala S."/>
            <person name="Hirani K."/>
            <person name="Jayaseelan J.C."/>
            <person name="Lara F."/>
            <person name="Munidasa M."/>
            <person name="Palculict T."/>
            <person name="Patil S."/>
            <person name="Pu L.-L."/>
            <person name="Saada N."/>
            <person name="Tang L."/>
            <person name="Weissenberger G."/>
            <person name="Zhu Y."/>
            <person name="Hemphill L."/>
            <person name="Shang Y."/>
            <person name="Youmans B."/>
            <person name="Ayvaz T."/>
            <person name="Ross M."/>
            <person name="Santibanez J."/>
            <person name="Aqrawi P."/>
            <person name="Gross S."/>
            <person name="Joshi V."/>
            <person name="Fowler G."/>
            <person name="Nazareth L."/>
            <person name="Reid J."/>
            <person name="Worley K."/>
            <person name="Petrosino J."/>
            <person name="Highlander S."/>
            <person name="Gibbs R."/>
        </authorList>
    </citation>
    <scope>NUCLEOTIDE SEQUENCE [LARGE SCALE GENOMIC DNA]</scope>
    <source>
        <strain evidence="4 5">DSM 2778</strain>
    </source>
</reference>
<accession>F5RJ92</accession>
<dbReference type="InterPro" id="IPR027417">
    <property type="entry name" value="P-loop_NTPase"/>
</dbReference>
<evidence type="ECO:0000256" key="1">
    <source>
        <dbReference type="SAM" id="Coils"/>
    </source>
</evidence>
<dbReference type="Pfam" id="PF18709">
    <property type="entry name" value="DLP_helical"/>
    <property type="match status" value="1"/>
</dbReference>
<dbReference type="InterPro" id="IPR049678">
    <property type="entry name" value="LeoA-like"/>
</dbReference>
<dbReference type="NCBIfam" id="NF041922">
    <property type="entry name" value="DLP_LeoA_gen"/>
    <property type="match status" value="1"/>
</dbReference>
<protein>
    <submittedName>
        <fullName evidence="4">GTP-binding protein</fullName>
    </submittedName>
</protein>
<dbReference type="GO" id="GO:0005829">
    <property type="term" value="C:cytosol"/>
    <property type="evidence" value="ECO:0007669"/>
    <property type="project" value="TreeGrafter"/>
</dbReference>
<comment type="caution">
    <text evidence="4">The sequence shown here is derived from an EMBL/GenBank/DDBJ whole genome shotgun (WGS) entry which is preliminary data.</text>
</comment>
<dbReference type="Proteomes" id="UP000004067">
    <property type="component" value="Unassembled WGS sequence"/>
</dbReference>
<sequence length="557" mass="62920">MQNMTAKSRYEAVKERLKKLSALGVDCQEDCEKLDKKLAELPKEKLSIALVGAFSDGKTSVIAGLAGDTLDGMEIAMDEATAGIHIYEPDEAKMPCRMVDTPGLFGTKEMAVSGKLQHFDAITRRYFDEAPVLLYVVESKNPIKDSHKELLRHVMRDLGKSDRMIFVVNRMDDVADVTDDEAYAKQAEIKKSAVRTKLEELVGLTMEESRNARIVCIAADPERRGMAFWKEHMDAYMQRSHMGELKAAIDELLAGHTEVGLLDDASRETACVLLRENIAAVGEIVENYETTILPALYETNTQQKKEVTRTKEHLERERNACYEDLDDYRNKLVGEIHGLTLDNAEAFIKMQIGQIGEEYGHEFEHQLQKIMERHFSLMRSETEFLSSSLEKLTRTQENLFADGLKKGVKGLKHMPKGVMVEGARKGIFIGRDLLGKIGIVIKFKPWQVVKIARFAPIANGILTVVMMVYDLCSIQERNARLAKLKEDLHNAVEDAIKDTRDSIGGEAFYKNYAPHIPELEQAIEDGRTKIEELEQHTQALAMWQKDAENLLKKMQTA</sequence>
<feature type="coiled-coil region" evidence="1">
    <location>
        <begin position="474"/>
        <end position="553"/>
    </location>
</feature>
<dbReference type="STRING" id="888060.HMPREF9081_0327"/>
<dbReference type="GO" id="GO:0002098">
    <property type="term" value="P:tRNA wobble uridine modification"/>
    <property type="evidence" value="ECO:0007669"/>
    <property type="project" value="TreeGrafter"/>
</dbReference>
<dbReference type="InterPro" id="IPR006073">
    <property type="entry name" value="GTP-bd"/>
</dbReference>
<evidence type="ECO:0000259" key="2">
    <source>
        <dbReference type="Pfam" id="PF01926"/>
    </source>
</evidence>
<feature type="coiled-coil region" evidence="1">
    <location>
        <begin position="297"/>
        <end position="331"/>
    </location>
</feature>
<dbReference type="RefSeq" id="WP_006305158.1">
    <property type="nucleotide sequence ID" value="NZ_GL892076.1"/>
</dbReference>
<dbReference type="SUPFAM" id="SSF52540">
    <property type="entry name" value="P-loop containing nucleoside triphosphate hydrolases"/>
    <property type="match status" value="1"/>
</dbReference>
<feature type="domain" description="G" evidence="2">
    <location>
        <begin position="48"/>
        <end position="169"/>
    </location>
</feature>
<dbReference type="HOGENOM" id="CLU_035029_0_0_9"/>
<evidence type="ECO:0000313" key="5">
    <source>
        <dbReference type="Proteomes" id="UP000004067"/>
    </source>
</evidence>
<evidence type="ECO:0000259" key="3">
    <source>
        <dbReference type="Pfam" id="PF18709"/>
    </source>
</evidence>
<gene>
    <name evidence="4" type="ORF">HMPREF9081_0327</name>
</gene>
<keyword evidence="5" id="KW-1185">Reference proteome</keyword>
<dbReference type="AlphaFoldDB" id="F5RJ92"/>
<dbReference type="GO" id="GO:0030488">
    <property type="term" value="P:tRNA methylation"/>
    <property type="evidence" value="ECO:0007669"/>
    <property type="project" value="TreeGrafter"/>
</dbReference>
<dbReference type="PANTHER" id="PTHR42714:SF2">
    <property type="entry name" value="TRNA MODIFICATION GTPASE GTPBP3, MITOCHONDRIAL"/>
    <property type="match status" value="1"/>
</dbReference>
<dbReference type="InterPro" id="IPR040576">
    <property type="entry name" value="DLP_helical"/>
</dbReference>
<dbReference type="Gene3D" id="3.40.50.300">
    <property type="entry name" value="P-loop containing nucleotide triphosphate hydrolases"/>
    <property type="match status" value="1"/>
</dbReference>
<dbReference type="Pfam" id="PF01926">
    <property type="entry name" value="MMR_HSR1"/>
    <property type="match status" value="1"/>
</dbReference>
<dbReference type="GO" id="GO:0005525">
    <property type="term" value="F:GTP binding"/>
    <property type="evidence" value="ECO:0007669"/>
    <property type="project" value="InterPro"/>
</dbReference>
<name>F5RJ92_9FIRM</name>
<dbReference type="eggNOG" id="COG0699">
    <property type="taxonomic scope" value="Bacteria"/>
</dbReference>
<dbReference type="OrthoDB" id="9816479at2"/>
<keyword evidence="1" id="KW-0175">Coiled coil</keyword>
<dbReference type="PANTHER" id="PTHR42714">
    <property type="entry name" value="TRNA MODIFICATION GTPASE GTPBP3"/>
    <property type="match status" value="1"/>
</dbReference>